<reference evidence="2" key="2">
    <citation type="journal article" date="2022" name="Microb. Genom.">
        <title>A chromosome-scale genome assembly of the tomato pathogen Cladosporium fulvum reveals a compartmentalized genome architecture and the presence of a dispensable chromosome.</title>
        <authorList>
            <person name="Zaccaron A.Z."/>
            <person name="Chen L.H."/>
            <person name="Samaras A."/>
            <person name="Stergiopoulos I."/>
        </authorList>
    </citation>
    <scope>NUCLEOTIDE SEQUENCE</scope>
    <source>
        <strain evidence="2">Race5_Kim</strain>
    </source>
</reference>
<proteinExistence type="predicted"/>
<feature type="compositionally biased region" description="Basic and acidic residues" evidence="1">
    <location>
        <begin position="173"/>
        <end position="194"/>
    </location>
</feature>
<reference evidence="2" key="1">
    <citation type="submission" date="2021-12" db="EMBL/GenBank/DDBJ databases">
        <authorList>
            <person name="Zaccaron A."/>
            <person name="Stergiopoulos I."/>
        </authorList>
    </citation>
    <scope>NUCLEOTIDE SEQUENCE</scope>
    <source>
        <strain evidence="2">Race5_Kim</strain>
    </source>
</reference>
<dbReference type="AlphaFoldDB" id="A0A9Q8P8K3"/>
<sequence length="555" mass="61034">MQDGPSAGFANTKAGDAAARLHRLLEEEMDMLSASWLEVCLRLKGKLEQGLMRETVQSNSGEAQSEDIALLDTLDGLIKMFEEQGREEGGVALPITADEAENHLPGLSRPFQQRGLWAGRNAADGTRYWKKDGHGCLVSPRCHLHGGTNGYCSGDELQAKLRAAGDSLASIRADGDYKKETEPQKYQASEKSRPPSDPSPKMKLYRSRRGRTYLAPDKDASEEATEGEKPLRQANGGGRRKTSQWNKVVLADGFSRRRHRALIERRKAEAAHAAMQRIADVDVEMTDVDALPPSSDSGSSTSGLIDSEIELRHLLEREMDGEPDDWMSVSTRLQEKPRQDLMLEIMGGDPGEGEPREIALLCVLDELVKLLRAEERSELDEVAPSGDIAPASLSTITHEVHPPVTSSPASTTASPAPKFCYYKPDPRAICKNHAKGTCVGDPDDYDPVSHKWTKVSTVPVKRYGNVDSNMDSKEKVKAKTRRFCSECLVHWKANHERTVHVKNDQTDGSITAAALAVERVNEDGTEEGREPVEAPAQVQETSVTKVVDYAMEEGE</sequence>
<dbReference type="KEGG" id="ffu:CLAFUR5_05978"/>
<evidence type="ECO:0000313" key="3">
    <source>
        <dbReference type="Proteomes" id="UP000756132"/>
    </source>
</evidence>
<protein>
    <submittedName>
        <fullName evidence="2">Uncharacterized protein</fullName>
    </submittedName>
</protein>
<organism evidence="2 3">
    <name type="scientific">Passalora fulva</name>
    <name type="common">Tomato leaf mold</name>
    <name type="synonym">Cladosporium fulvum</name>
    <dbReference type="NCBI Taxonomy" id="5499"/>
    <lineage>
        <taxon>Eukaryota</taxon>
        <taxon>Fungi</taxon>
        <taxon>Dikarya</taxon>
        <taxon>Ascomycota</taxon>
        <taxon>Pezizomycotina</taxon>
        <taxon>Dothideomycetes</taxon>
        <taxon>Dothideomycetidae</taxon>
        <taxon>Mycosphaerellales</taxon>
        <taxon>Mycosphaerellaceae</taxon>
        <taxon>Fulvia</taxon>
    </lineage>
</organism>
<dbReference type="OrthoDB" id="10439583at2759"/>
<gene>
    <name evidence="2" type="ORF">CLAFUR5_05978</name>
</gene>
<accession>A0A9Q8P8K3</accession>
<dbReference type="EMBL" id="CP090167">
    <property type="protein sequence ID" value="UJO17218.1"/>
    <property type="molecule type" value="Genomic_DNA"/>
</dbReference>
<evidence type="ECO:0000313" key="2">
    <source>
        <dbReference type="EMBL" id="UJO17218.1"/>
    </source>
</evidence>
<dbReference type="RefSeq" id="XP_047761584.1">
    <property type="nucleotide sequence ID" value="XM_047905126.1"/>
</dbReference>
<dbReference type="Proteomes" id="UP000756132">
    <property type="component" value="Chromosome 5"/>
</dbReference>
<feature type="region of interest" description="Disordered" evidence="1">
    <location>
        <begin position="172"/>
        <end position="244"/>
    </location>
</feature>
<feature type="compositionally biased region" description="Basic and acidic residues" evidence="1">
    <location>
        <begin position="216"/>
        <end position="231"/>
    </location>
</feature>
<keyword evidence="3" id="KW-1185">Reference proteome</keyword>
<evidence type="ECO:0000256" key="1">
    <source>
        <dbReference type="SAM" id="MobiDB-lite"/>
    </source>
</evidence>
<name>A0A9Q8P8K3_PASFU</name>
<dbReference type="GeneID" id="71985856"/>